<gene>
    <name evidence="3" type="ORF">GCM10009550_74980</name>
</gene>
<proteinExistence type="predicted"/>
<sequence>MMVVHLHEPGRRQRPGSGHDEPTVYDGLRAVLLLLLTGIDALLTALIGIRPLAPALSRLGHVIADEYRAGRHGYVDAEVVDDPECEVEP</sequence>
<name>A0ABP4CK16_9ACTN</name>
<feature type="region of interest" description="Disordered" evidence="1">
    <location>
        <begin position="1"/>
        <end position="21"/>
    </location>
</feature>
<keyword evidence="2" id="KW-0812">Transmembrane</keyword>
<accession>A0ABP4CK16</accession>
<keyword evidence="2" id="KW-1133">Transmembrane helix</keyword>
<dbReference type="Proteomes" id="UP001500665">
    <property type="component" value="Unassembled WGS sequence"/>
</dbReference>
<evidence type="ECO:0000313" key="4">
    <source>
        <dbReference type="Proteomes" id="UP001500665"/>
    </source>
</evidence>
<evidence type="ECO:0000256" key="2">
    <source>
        <dbReference type="SAM" id="Phobius"/>
    </source>
</evidence>
<keyword evidence="4" id="KW-1185">Reference proteome</keyword>
<comment type="caution">
    <text evidence="3">The sequence shown here is derived from an EMBL/GenBank/DDBJ whole genome shotgun (WGS) entry which is preliminary data.</text>
</comment>
<protein>
    <submittedName>
        <fullName evidence="3">Uncharacterized protein</fullName>
    </submittedName>
</protein>
<feature type="transmembrane region" description="Helical" evidence="2">
    <location>
        <begin position="30"/>
        <end position="49"/>
    </location>
</feature>
<reference evidence="4" key="1">
    <citation type="journal article" date="2019" name="Int. J. Syst. Evol. Microbiol.">
        <title>The Global Catalogue of Microorganisms (GCM) 10K type strain sequencing project: providing services to taxonomists for standard genome sequencing and annotation.</title>
        <authorList>
            <consortium name="The Broad Institute Genomics Platform"/>
            <consortium name="The Broad Institute Genome Sequencing Center for Infectious Disease"/>
            <person name="Wu L."/>
            <person name="Ma J."/>
        </authorList>
    </citation>
    <scope>NUCLEOTIDE SEQUENCE [LARGE SCALE GENOMIC DNA]</scope>
    <source>
        <strain evidence="4">JCM 10696</strain>
    </source>
</reference>
<evidence type="ECO:0000313" key="3">
    <source>
        <dbReference type="EMBL" id="GAA0968892.1"/>
    </source>
</evidence>
<keyword evidence="2" id="KW-0472">Membrane</keyword>
<evidence type="ECO:0000256" key="1">
    <source>
        <dbReference type="SAM" id="MobiDB-lite"/>
    </source>
</evidence>
<dbReference type="EMBL" id="BAAAHH010000060">
    <property type="protein sequence ID" value="GAA0968892.1"/>
    <property type="molecule type" value="Genomic_DNA"/>
</dbReference>
<organism evidence="3 4">
    <name type="scientific">Actinocorallia libanotica</name>
    <dbReference type="NCBI Taxonomy" id="46162"/>
    <lineage>
        <taxon>Bacteria</taxon>
        <taxon>Bacillati</taxon>
        <taxon>Actinomycetota</taxon>
        <taxon>Actinomycetes</taxon>
        <taxon>Streptosporangiales</taxon>
        <taxon>Thermomonosporaceae</taxon>
        <taxon>Actinocorallia</taxon>
    </lineage>
</organism>